<evidence type="ECO:0000256" key="4">
    <source>
        <dbReference type="ARBA" id="ARBA00025765"/>
    </source>
</evidence>
<comment type="similarity">
    <text evidence="4 5">Belongs to the archaeal Rpo5/eukaryotic RPB5 RNA polymerase subunit family.</text>
</comment>
<reference evidence="7" key="1">
    <citation type="journal article" date="2020" name="mSystems">
        <title>Genome- and Community-Level Interaction Insights into Carbon Utilization and Element Cycling Functions of Hydrothermarchaeota in Hydrothermal Sediment.</title>
        <authorList>
            <person name="Zhou Z."/>
            <person name="Liu Y."/>
            <person name="Xu W."/>
            <person name="Pan J."/>
            <person name="Luo Z.H."/>
            <person name="Li M."/>
        </authorList>
    </citation>
    <scope>NUCLEOTIDE SEQUENCE [LARGE SCALE GENOMIC DNA]</scope>
    <source>
        <strain evidence="7">SpSt-123</strain>
    </source>
</reference>
<dbReference type="InterPro" id="IPR014381">
    <property type="entry name" value="Arch_Rpo5/euc_Rpb5"/>
</dbReference>
<gene>
    <name evidence="5" type="primary">rpo5</name>
    <name evidence="5" type="synonym">rpoH</name>
    <name evidence="7" type="ORF">ENO04_06405</name>
</gene>
<evidence type="ECO:0000256" key="1">
    <source>
        <dbReference type="ARBA" id="ARBA00022478"/>
    </source>
</evidence>
<proteinExistence type="inferred from homology"/>
<comment type="caution">
    <text evidence="7">The sequence shown here is derived from an EMBL/GenBank/DDBJ whole genome shotgun (WGS) entry which is preliminary data.</text>
</comment>
<dbReference type="HAMAP" id="MF_00025">
    <property type="entry name" value="RNApol_Rpo5_RPB5"/>
    <property type="match status" value="1"/>
</dbReference>
<dbReference type="InterPro" id="IPR035913">
    <property type="entry name" value="RPB5-like_sf"/>
</dbReference>
<evidence type="ECO:0000256" key="3">
    <source>
        <dbReference type="ARBA" id="ARBA00023163"/>
    </source>
</evidence>
<dbReference type="GO" id="GO:0042797">
    <property type="term" value="P:tRNA transcription by RNA polymerase III"/>
    <property type="evidence" value="ECO:0007669"/>
    <property type="project" value="TreeGrafter"/>
</dbReference>
<evidence type="ECO:0000313" key="7">
    <source>
        <dbReference type="EMBL" id="HDS11222.1"/>
    </source>
</evidence>
<evidence type="ECO:0000256" key="5">
    <source>
        <dbReference type="HAMAP-Rule" id="MF_00025"/>
    </source>
</evidence>
<dbReference type="PANTHER" id="PTHR10535">
    <property type="entry name" value="DNA-DIRECTED RNA POLYMERASES I, II, AND III SUBUNIT RPABC1"/>
    <property type="match status" value="1"/>
</dbReference>
<organism evidence="7">
    <name type="scientific">Fervidicoccus fontis</name>
    <dbReference type="NCBI Taxonomy" id="683846"/>
    <lineage>
        <taxon>Archaea</taxon>
        <taxon>Thermoproteota</taxon>
        <taxon>Thermoprotei</taxon>
        <taxon>Fervidicoccales</taxon>
        <taxon>Fervidicoccaceae</taxon>
        <taxon>Fervidicoccus</taxon>
    </lineage>
</organism>
<dbReference type="NCBIfam" id="NF007129">
    <property type="entry name" value="PRK09570.1"/>
    <property type="match status" value="1"/>
</dbReference>
<dbReference type="GO" id="GO:0006366">
    <property type="term" value="P:transcription by RNA polymerase II"/>
    <property type="evidence" value="ECO:0007669"/>
    <property type="project" value="TreeGrafter"/>
</dbReference>
<accession>A0A7C1E3F4</accession>
<dbReference type="Gene3D" id="3.90.940.20">
    <property type="entry name" value="RPB5-like RNA polymerase subunit"/>
    <property type="match status" value="1"/>
</dbReference>
<comment type="subunit">
    <text evidence="5">Part of the RNA polymerase complex.</text>
</comment>
<dbReference type="PROSITE" id="PS01110">
    <property type="entry name" value="RNA_POL_H_23KD"/>
    <property type="match status" value="1"/>
</dbReference>
<comment type="catalytic activity">
    <reaction evidence="5">
        <text>RNA(n) + a ribonucleoside 5'-triphosphate = RNA(n+1) + diphosphate</text>
        <dbReference type="Rhea" id="RHEA:21248"/>
        <dbReference type="Rhea" id="RHEA-COMP:14527"/>
        <dbReference type="Rhea" id="RHEA-COMP:17342"/>
        <dbReference type="ChEBI" id="CHEBI:33019"/>
        <dbReference type="ChEBI" id="CHEBI:61557"/>
        <dbReference type="ChEBI" id="CHEBI:140395"/>
        <dbReference type="EC" id="2.7.7.6"/>
    </reaction>
</comment>
<dbReference type="AlphaFoldDB" id="A0A7C1E3F4"/>
<dbReference type="PANTHER" id="PTHR10535:SF0">
    <property type="entry name" value="DNA-DIRECTED RNA POLYMERASES I, II, AND III SUBUNIT RPABC1"/>
    <property type="match status" value="1"/>
</dbReference>
<dbReference type="EC" id="2.7.7.6" evidence="5"/>
<keyword evidence="3 5" id="KW-0804">Transcription</keyword>
<dbReference type="GO" id="GO:0003899">
    <property type="term" value="F:DNA-directed RNA polymerase activity"/>
    <property type="evidence" value="ECO:0007669"/>
    <property type="project" value="UniProtKB-UniRule"/>
</dbReference>
<name>A0A7C1E3F4_9CREN</name>
<dbReference type="GO" id="GO:0000428">
    <property type="term" value="C:DNA-directed RNA polymerase complex"/>
    <property type="evidence" value="ECO:0007669"/>
    <property type="project" value="UniProtKB-KW"/>
</dbReference>
<sequence length="83" mass="8947">MLSSKKTFNVLDHVLVPKHERIPAEEAPKILRELGLDPAQLPLIRASDPAARAVGARPGDLVKITRGSETAGKIVVYRLVVVG</sequence>
<dbReference type="Pfam" id="PF01191">
    <property type="entry name" value="RNA_pol_Rpb5_C"/>
    <property type="match status" value="1"/>
</dbReference>
<dbReference type="SUPFAM" id="SSF55287">
    <property type="entry name" value="RPB5-like RNA polymerase subunit"/>
    <property type="match status" value="1"/>
</dbReference>
<evidence type="ECO:0000259" key="6">
    <source>
        <dbReference type="Pfam" id="PF01191"/>
    </source>
</evidence>
<keyword evidence="1 5" id="KW-0240">DNA-directed RNA polymerase</keyword>
<dbReference type="EMBL" id="DSDY01000189">
    <property type="protein sequence ID" value="HDS11222.1"/>
    <property type="molecule type" value="Genomic_DNA"/>
</dbReference>
<feature type="domain" description="RNA polymerase subunit H/Rpb5 C-terminal" evidence="6">
    <location>
        <begin position="8"/>
        <end position="80"/>
    </location>
</feature>
<dbReference type="GO" id="GO:0006362">
    <property type="term" value="P:transcription elongation by RNA polymerase I"/>
    <property type="evidence" value="ECO:0007669"/>
    <property type="project" value="TreeGrafter"/>
</dbReference>
<dbReference type="GO" id="GO:0005737">
    <property type="term" value="C:cytoplasm"/>
    <property type="evidence" value="ECO:0007669"/>
    <property type="project" value="UniProtKB-SubCell"/>
</dbReference>
<evidence type="ECO:0000256" key="2">
    <source>
        <dbReference type="ARBA" id="ARBA00022695"/>
    </source>
</evidence>
<dbReference type="InterPro" id="IPR020608">
    <property type="entry name" value="RNA_pol_subH/Rpb5_CS"/>
</dbReference>
<keyword evidence="5" id="KW-0963">Cytoplasm</keyword>
<dbReference type="GO" id="GO:0003677">
    <property type="term" value="F:DNA binding"/>
    <property type="evidence" value="ECO:0007669"/>
    <property type="project" value="InterPro"/>
</dbReference>
<keyword evidence="5 7" id="KW-0808">Transferase</keyword>
<comment type="function">
    <text evidence="5">DNA-dependent RNA polymerase (RNAP) catalyzes the transcription of DNA into RNA using the four ribonucleoside triphosphates as substrates.</text>
</comment>
<protein>
    <recommendedName>
        <fullName evidence="5">DNA-directed RNA polymerase subunit Rpo5</fullName>
        <ecNumber evidence="5">2.7.7.6</ecNumber>
    </recommendedName>
    <alternativeName>
        <fullName evidence="5">DNA-directed RNA polymerase subunit H</fullName>
    </alternativeName>
</protein>
<dbReference type="InterPro" id="IPR000783">
    <property type="entry name" value="RNA_pol_subH/Rpb5_C"/>
</dbReference>
<keyword evidence="2 5" id="KW-0548">Nucleotidyltransferase</keyword>
<comment type="subcellular location">
    <subcellularLocation>
        <location evidence="5">Cytoplasm</location>
    </subcellularLocation>
</comment>